<dbReference type="Proteomes" id="UP000664122">
    <property type="component" value="Unassembled WGS sequence"/>
</dbReference>
<protein>
    <submittedName>
        <fullName evidence="4">Sugar transferase</fullName>
    </submittedName>
</protein>
<dbReference type="InterPro" id="IPR003362">
    <property type="entry name" value="Bact_transf"/>
</dbReference>
<evidence type="ECO:0000256" key="2">
    <source>
        <dbReference type="ARBA" id="ARBA00023169"/>
    </source>
</evidence>
<keyword evidence="4" id="KW-0808">Transferase</keyword>
<evidence type="ECO:0000259" key="3">
    <source>
        <dbReference type="Pfam" id="PF02397"/>
    </source>
</evidence>
<dbReference type="GO" id="GO:0016780">
    <property type="term" value="F:phosphotransferase activity, for other substituted phosphate groups"/>
    <property type="evidence" value="ECO:0007669"/>
    <property type="project" value="TreeGrafter"/>
</dbReference>
<dbReference type="Pfam" id="PF02397">
    <property type="entry name" value="Bac_transf"/>
    <property type="match status" value="1"/>
</dbReference>
<keyword evidence="2" id="KW-0270">Exopolysaccharide synthesis</keyword>
<evidence type="ECO:0000313" key="5">
    <source>
        <dbReference type="Proteomes" id="UP000664122"/>
    </source>
</evidence>
<feature type="domain" description="Bacterial sugar transferase" evidence="3">
    <location>
        <begin position="6"/>
        <end position="173"/>
    </location>
</feature>
<organism evidence="4 5">
    <name type="scientific">Jiella flava</name>
    <dbReference type="NCBI Taxonomy" id="2816857"/>
    <lineage>
        <taxon>Bacteria</taxon>
        <taxon>Pseudomonadati</taxon>
        <taxon>Pseudomonadota</taxon>
        <taxon>Alphaproteobacteria</taxon>
        <taxon>Hyphomicrobiales</taxon>
        <taxon>Aurantimonadaceae</taxon>
        <taxon>Jiella</taxon>
    </lineage>
</organism>
<reference evidence="4" key="1">
    <citation type="submission" date="2021-03" db="EMBL/GenBank/DDBJ databases">
        <title>Whole genome sequence of Jiella sp. CQZ9-1.</title>
        <authorList>
            <person name="Tuo L."/>
        </authorList>
    </citation>
    <scope>NUCLEOTIDE SEQUENCE</scope>
    <source>
        <strain evidence="4">CQZ9-1</strain>
    </source>
</reference>
<comment type="similarity">
    <text evidence="1">Belongs to the bacterial sugar transferase family.</text>
</comment>
<dbReference type="EMBL" id="JAFMPP010000008">
    <property type="protein sequence ID" value="MBO0663035.1"/>
    <property type="molecule type" value="Genomic_DNA"/>
</dbReference>
<name>A0A939JUC4_9HYPH</name>
<proteinExistence type="inferred from homology"/>
<accession>A0A939JUC4</accession>
<dbReference type="PANTHER" id="PTHR30576:SF8">
    <property type="entry name" value="UNDECAPRENYL-PHOSPHATE GALACTOSE PHOSPHOTRANSFERASE"/>
    <property type="match status" value="1"/>
</dbReference>
<gene>
    <name evidence="4" type="ORF">J1C48_10645</name>
</gene>
<comment type="caution">
    <text evidence="4">The sequence shown here is derived from an EMBL/GenBank/DDBJ whole genome shotgun (WGS) entry which is preliminary data.</text>
</comment>
<evidence type="ECO:0000256" key="1">
    <source>
        <dbReference type="ARBA" id="ARBA00006464"/>
    </source>
</evidence>
<dbReference type="PANTHER" id="PTHR30576">
    <property type="entry name" value="COLANIC BIOSYNTHESIS UDP-GLUCOSE LIPID CARRIER TRANSFERASE"/>
    <property type="match status" value="1"/>
</dbReference>
<dbReference type="AlphaFoldDB" id="A0A939JUC4"/>
<sequence length="204" mass="22721">MIGRGLAAIGFVLSLPVWPVVAAIVWASVGRPVLFRQQRAGLHRRSFTLVKFRTMTNACDGHGQLFPDAQRQTAATRLLRRLRLDELPQLLMILRGDMALVGPRPLFAETIDHWGELGRQRCAVRPGMTGWAQIHGNTKLTEDEKLALDLWYVRHRSLAIDLKILALTVATIIRGERVKPEMVRRAIAGLAAGRQATARPRANG</sequence>
<keyword evidence="5" id="KW-1185">Reference proteome</keyword>
<dbReference type="RefSeq" id="WP_207257824.1">
    <property type="nucleotide sequence ID" value="NZ_JAFMPP010000008.1"/>
</dbReference>
<dbReference type="GO" id="GO:0000271">
    <property type="term" value="P:polysaccharide biosynthetic process"/>
    <property type="evidence" value="ECO:0007669"/>
    <property type="project" value="UniProtKB-KW"/>
</dbReference>
<evidence type="ECO:0000313" key="4">
    <source>
        <dbReference type="EMBL" id="MBO0663035.1"/>
    </source>
</evidence>